<evidence type="ECO:0000256" key="4">
    <source>
        <dbReference type="ARBA" id="ARBA00022679"/>
    </source>
</evidence>
<keyword evidence="4 10" id="KW-0808">Transferase</keyword>
<dbReference type="HAMAP" id="MF_00019">
    <property type="entry name" value="PlsX"/>
    <property type="match status" value="1"/>
</dbReference>
<comment type="similarity">
    <text evidence="10">Belongs to the PlsX family.</text>
</comment>
<evidence type="ECO:0000256" key="1">
    <source>
        <dbReference type="ARBA" id="ARBA00001232"/>
    </source>
</evidence>
<keyword evidence="12" id="KW-1185">Reference proteome</keyword>
<dbReference type="AlphaFoldDB" id="A0A1I0NZ10"/>
<dbReference type="EMBL" id="FOIZ01000001">
    <property type="protein sequence ID" value="SEW06390.1"/>
    <property type="molecule type" value="Genomic_DNA"/>
</dbReference>
<comment type="subcellular location">
    <subcellularLocation>
        <location evidence="10">Cytoplasm</location>
    </subcellularLocation>
    <text evidence="10">Associated with the membrane possibly through PlsY.</text>
</comment>
<proteinExistence type="inferred from homology"/>
<protein>
    <recommendedName>
        <fullName evidence="8 10">Phosphate acyltransferase</fullName>
        <ecNumber evidence="8 10">2.3.1.274</ecNumber>
    </recommendedName>
    <alternativeName>
        <fullName evidence="10">Acyl-ACP phosphotransacylase</fullName>
    </alternativeName>
    <alternativeName>
        <fullName evidence="10">Acyl-[acyl-carrier-protein]--phosphate acyltransferase</fullName>
    </alternativeName>
    <alternativeName>
        <fullName evidence="10">Phosphate-acyl-ACP acyltransferase</fullName>
    </alternativeName>
</protein>
<sequence>MTPGQTGTSSTAQAQKSNVLSVDAMGGDNGPATVVAGLSAFLTQAPDARVILHGPETELAPLVAKHNLADRVTIHDAQDVVKMTDKPSHVLRNGKGTSMWSAIEAVRNGEAAVAISCGNTGGLMAMSMLRLRKADGVNRPAIACLWPSRNKQGFNVMLDAGADIRADQDDLLTYALMGASYARNAFDLKRPRVGLLNVGVEEHKGRAELKVAHELIGSATGKGDFEYVGFVEGGDLPSDRVDVIVTDGFTGNVALKTGEGTANLITELMRKAFLSNPIATLGALLARRSINKLSKSIDPRRVNGGVFLGLNKTVIKSHGGADATGIAAALQLGYQLAQSEFSDKLAARVASAAALAQDAIQEGEAAKAAQDNE</sequence>
<dbReference type="UniPathway" id="UPA00085"/>
<evidence type="ECO:0000256" key="8">
    <source>
        <dbReference type="ARBA" id="ARBA00024069"/>
    </source>
</evidence>
<gene>
    <name evidence="10" type="primary">plsX</name>
    <name evidence="11" type="ORF">SAMN04488515_0878</name>
</gene>
<dbReference type="InterPro" id="IPR012281">
    <property type="entry name" value="Phospholipid_synth_PlsX-like"/>
</dbReference>
<keyword evidence="2 10" id="KW-0963">Cytoplasm</keyword>
<evidence type="ECO:0000256" key="6">
    <source>
        <dbReference type="ARBA" id="ARBA00023209"/>
    </source>
</evidence>
<dbReference type="EC" id="2.3.1.274" evidence="8 10"/>
<comment type="subunit">
    <text evidence="9 10">Homodimer. Probably interacts with PlsY.</text>
</comment>
<keyword evidence="5 10" id="KW-0443">Lipid metabolism</keyword>
<keyword evidence="3 10" id="KW-0444">Lipid biosynthesis</keyword>
<name>A0A1I0NZ10_9RHOB</name>
<evidence type="ECO:0000256" key="5">
    <source>
        <dbReference type="ARBA" id="ARBA00023098"/>
    </source>
</evidence>
<comment type="catalytic activity">
    <reaction evidence="1 10">
        <text>a fatty acyl-[ACP] + phosphate = an acyl phosphate + holo-[ACP]</text>
        <dbReference type="Rhea" id="RHEA:42292"/>
        <dbReference type="Rhea" id="RHEA-COMP:9685"/>
        <dbReference type="Rhea" id="RHEA-COMP:14125"/>
        <dbReference type="ChEBI" id="CHEBI:43474"/>
        <dbReference type="ChEBI" id="CHEBI:59918"/>
        <dbReference type="ChEBI" id="CHEBI:64479"/>
        <dbReference type="ChEBI" id="CHEBI:138651"/>
        <dbReference type="EC" id="2.3.1.274"/>
    </reaction>
</comment>
<comment type="pathway">
    <text evidence="10">Lipid metabolism; phospholipid metabolism.</text>
</comment>
<evidence type="ECO:0000256" key="9">
    <source>
        <dbReference type="ARBA" id="ARBA00046608"/>
    </source>
</evidence>
<comment type="function">
    <text evidence="10">Catalyzes the reversible formation of acyl-phosphate (acyl-PO(4)) from acyl-[acyl-carrier-protein] (acyl-ACP). This enzyme utilizes acyl-ACP as fatty acyl donor, but not acyl-CoA.</text>
</comment>
<evidence type="ECO:0000256" key="3">
    <source>
        <dbReference type="ARBA" id="ARBA00022516"/>
    </source>
</evidence>
<reference evidence="11 12" key="1">
    <citation type="submission" date="2016-10" db="EMBL/GenBank/DDBJ databases">
        <authorList>
            <person name="de Groot N.N."/>
        </authorList>
    </citation>
    <scope>NUCLEOTIDE SEQUENCE [LARGE SCALE GENOMIC DNA]</scope>
    <source>
        <strain evidence="11 12">DSM 17925</strain>
    </source>
</reference>
<dbReference type="STRING" id="364200.SAMN04488515_0878"/>
<dbReference type="GO" id="GO:0006633">
    <property type="term" value="P:fatty acid biosynthetic process"/>
    <property type="evidence" value="ECO:0007669"/>
    <property type="project" value="UniProtKB-UniRule"/>
</dbReference>
<dbReference type="PANTHER" id="PTHR30100">
    <property type="entry name" value="FATTY ACID/PHOSPHOLIPID SYNTHESIS PROTEIN PLSX"/>
    <property type="match status" value="1"/>
</dbReference>
<evidence type="ECO:0000313" key="12">
    <source>
        <dbReference type="Proteomes" id="UP000199167"/>
    </source>
</evidence>
<dbReference type="Pfam" id="PF02504">
    <property type="entry name" value="FA_synthesis"/>
    <property type="match status" value="1"/>
</dbReference>
<dbReference type="InterPro" id="IPR003664">
    <property type="entry name" value="FA_synthesis"/>
</dbReference>
<dbReference type="GO" id="GO:0043811">
    <property type="term" value="F:phosphate:acyl-[acyl carrier protein] acyltransferase activity"/>
    <property type="evidence" value="ECO:0007669"/>
    <property type="project" value="UniProtKB-UniRule"/>
</dbReference>
<keyword evidence="6 10" id="KW-0594">Phospholipid biosynthesis</keyword>
<dbReference type="GO" id="GO:0005737">
    <property type="term" value="C:cytoplasm"/>
    <property type="evidence" value="ECO:0007669"/>
    <property type="project" value="UniProtKB-SubCell"/>
</dbReference>
<evidence type="ECO:0000256" key="10">
    <source>
        <dbReference type="HAMAP-Rule" id="MF_00019"/>
    </source>
</evidence>
<dbReference type="SUPFAM" id="SSF53659">
    <property type="entry name" value="Isocitrate/Isopropylmalate dehydrogenase-like"/>
    <property type="match status" value="1"/>
</dbReference>
<dbReference type="NCBIfam" id="TIGR00182">
    <property type="entry name" value="plsX"/>
    <property type="match status" value="1"/>
</dbReference>
<dbReference type="Proteomes" id="UP000199167">
    <property type="component" value="Unassembled WGS sequence"/>
</dbReference>
<organism evidence="11 12">
    <name type="scientific">Cognatiyoonia koreensis</name>
    <dbReference type="NCBI Taxonomy" id="364200"/>
    <lineage>
        <taxon>Bacteria</taxon>
        <taxon>Pseudomonadati</taxon>
        <taxon>Pseudomonadota</taxon>
        <taxon>Alphaproteobacteria</taxon>
        <taxon>Rhodobacterales</taxon>
        <taxon>Paracoccaceae</taxon>
        <taxon>Cognatiyoonia</taxon>
    </lineage>
</organism>
<dbReference type="OrthoDB" id="9806408at2"/>
<dbReference type="RefSeq" id="WP_089990719.1">
    <property type="nucleotide sequence ID" value="NZ_FOIZ01000001.1"/>
</dbReference>
<dbReference type="GO" id="GO:0008654">
    <property type="term" value="P:phospholipid biosynthetic process"/>
    <property type="evidence" value="ECO:0007669"/>
    <property type="project" value="UniProtKB-KW"/>
</dbReference>
<keyword evidence="7 10" id="KW-1208">Phospholipid metabolism</keyword>
<accession>A0A1I0NZ10</accession>
<dbReference type="PANTHER" id="PTHR30100:SF1">
    <property type="entry name" value="PHOSPHATE ACYLTRANSFERASE"/>
    <property type="match status" value="1"/>
</dbReference>
<evidence type="ECO:0000256" key="7">
    <source>
        <dbReference type="ARBA" id="ARBA00023264"/>
    </source>
</evidence>
<dbReference type="Gene3D" id="3.40.718.10">
    <property type="entry name" value="Isopropylmalate Dehydrogenase"/>
    <property type="match status" value="1"/>
</dbReference>
<evidence type="ECO:0000256" key="2">
    <source>
        <dbReference type="ARBA" id="ARBA00022490"/>
    </source>
</evidence>
<dbReference type="PIRSF" id="PIRSF002465">
    <property type="entry name" value="Phsphlp_syn_PlsX"/>
    <property type="match status" value="1"/>
</dbReference>
<keyword evidence="11" id="KW-0012">Acyltransferase</keyword>
<evidence type="ECO:0000313" key="11">
    <source>
        <dbReference type="EMBL" id="SEW06390.1"/>
    </source>
</evidence>